<dbReference type="Pfam" id="PF11209">
    <property type="entry name" value="LmeA"/>
    <property type="match status" value="1"/>
</dbReference>
<proteinExistence type="predicted"/>
<dbReference type="InterPro" id="IPR021373">
    <property type="entry name" value="DUF2993"/>
</dbReference>
<dbReference type="EMBL" id="JAHKNI010000019">
    <property type="protein sequence ID" value="MBU3067134.1"/>
    <property type="molecule type" value="Genomic_DNA"/>
</dbReference>
<dbReference type="Proteomes" id="UP000733379">
    <property type="component" value="Unassembled WGS sequence"/>
</dbReference>
<comment type="caution">
    <text evidence="1">The sequence shown here is derived from an EMBL/GenBank/DDBJ whole genome shotgun (WGS) entry which is preliminary data.</text>
</comment>
<dbReference type="RefSeq" id="WP_215923223.1">
    <property type="nucleotide sequence ID" value="NZ_JAHKNI010000019.1"/>
</dbReference>
<name>A0ABS6BA28_9NOCA</name>
<evidence type="ECO:0000313" key="2">
    <source>
        <dbReference type="Proteomes" id="UP000733379"/>
    </source>
</evidence>
<gene>
    <name evidence="1" type="ORF">KO481_37145</name>
</gene>
<keyword evidence="2" id="KW-1185">Reference proteome</keyword>
<protein>
    <submittedName>
        <fullName evidence="1">DUF2993 domain-containing protein</fullName>
    </submittedName>
</protein>
<evidence type="ECO:0000313" key="1">
    <source>
        <dbReference type="EMBL" id="MBU3067134.1"/>
    </source>
</evidence>
<reference evidence="1 2" key="1">
    <citation type="submission" date="2021-06" db="EMBL/GenBank/DDBJ databases">
        <title>Actinomycetes sequencing.</title>
        <authorList>
            <person name="Shan Q."/>
        </authorList>
    </citation>
    <scope>NUCLEOTIDE SEQUENCE [LARGE SCALE GENOMIC DNA]</scope>
    <source>
        <strain evidence="1 2">NEAU-G5</strain>
    </source>
</reference>
<sequence>MRALLILIIVLGIALVVGDRVGVVLAQNEIGRRVAAEYNLPSQPGVTIGGIPFLTQAVNGSYHHIDVRVGTWSDQRISVRDLDVTLTDVTAPLADVLHNRTSNFVAATASATAVVPYDTVRGYAPSGVQSITNGADGLHVIGTFKVEGISIPATVVVTVAPTANGIQVTPVSVQAAAGGPSIPLSLLRRTLAFTVPLQQLPLGAQLTAIQPGPDGLQVTAVAHTVHLSSVS</sequence>
<organism evidence="1 2">
    <name type="scientific">Nocardia albiluteola</name>
    <dbReference type="NCBI Taxonomy" id="2842303"/>
    <lineage>
        <taxon>Bacteria</taxon>
        <taxon>Bacillati</taxon>
        <taxon>Actinomycetota</taxon>
        <taxon>Actinomycetes</taxon>
        <taxon>Mycobacteriales</taxon>
        <taxon>Nocardiaceae</taxon>
        <taxon>Nocardia</taxon>
    </lineage>
</organism>
<accession>A0ABS6BA28</accession>